<dbReference type="Pfam" id="PF11151">
    <property type="entry name" value="DUF2929"/>
    <property type="match status" value="1"/>
</dbReference>
<sequence>MRLFWTIFWSFLLSSMVTYVVSSMNGGTFDLTNAIVLTVGFVLAVILLAEGALREDTNA</sequence>
<dbReference type="InterPro" id="IPR021324">
    <property type="entry name" value="DUF2929"/>
</dbReference>
<keyword evidence="1" id="KW-0812">Transmembrane</keyword>
<organism evidence="2 3">
    <name type="scientific">Pontibacillus litoralis JSM 072002</name>
    <dbReference type="NCBI Taxonomy" id="1385512"/>
    <lineage>
        <taxon>Bacteria</taxon>
        <taxon>Bacillati</taxon>
        <taxon>Bacillota</taxon>
        <taxon>Bacilli</taxon>
        <taxon>Bacillales</taxon>
        <taxon>Bacillaceae</taxon>
        <taxon>Pontibacillus</taxon>
    </lineage>
</organism>
<dbReference type="RefSeq" id="WP_036833116.1">
    <property type="nucleotide sequence ID" value="NZ_AVPG01000005.1"/>
</dbReference>
<keyword evidence="1" id="KW-1133">Transmembrane helix</keyword>
<dbReference type="EMBL" id="AVPG01000005">
    <property type="protein sequence ID" value="KGX87736.1"/>
    <property type="molecule type" value="Genomic_DNA"/>
</dbReference>
<feature type="transmembrane region" description="Helical" evidence="1">
    <location>
        <begin position="32"/>
        <end position="53"/>
    </location>
</feature>
<dbReference type="OrthoDB" id="2440739at2"/>
<evidence type="ECO:0000256" key="1">
    <source>
        <dbReference type="SAM" id="Phobius"/>
    </source>
</evidence>
<protein>
    <submittedName>
        <fullName evidence="2">Uncharacterized protein</fullName>
    </submittedName>
</protein>
<gene>
    <name evidence="2" type="ORF">N784_14070</name>
</gene>
<name>A0A0A5G3P1_9BACI</name>
<keyword evidence="3" id="KW-1185">Reference proteome</keyword>
<evidence type="ECO:0000313" key="2">
    <source>
        <dbReference type="EMBL" id="KGX87736.1"/>
    </source>
</evidence>
<proteinExistence type="predicted"/>
<comment type="caution">
    <text evidence="2">The sequence shown here is derived from an EMBL/GenBank/DDBJ whole genome shotgun (WGS) entry which is preliminary data.</text>
</comment>
<keyword evidence="1" id="KW-0472">Membrane</keyword>
<dbReference type="Proteomes" id="UP000030401">
    <property type="component" value="Unassembled WGS sequence"/>
</dbReference>
<dbReference type="eggNOG" id="ENOG5030MDJ">
    <property type="taxonomic scope" value="Bacteria"/>
</dbReference>
<dbReference type="AlphaFoldDB" id="A0A0A5G3P1"/>
<accession>A0A0A5G3P1</accession>
<reference evidence="2 3" key="1">
    <citation type="submission" date="2013-08" db="EMBL/GenBank/DDBJ databases">
        <authorList>
            <person name="Huang J."/>
            <person name="Wang G."/>
        </authorList>
    </citation>
    <scope>NUCLEOTIDE SEQUENCE [LARGE SCALE GENOMIC DNA]</scope>
    <source>
        <strain evidence="2 3">JSM 072002</strain>
    </source>
</reference>
<evidence type="ECO:0000313" key="3">
    <source>
        <dbReference type="Proteomes" id="UP000030401"/>
    </source>
</evidence>